<keyword evidence="8" id="KW-1185">Reference proteome</keyword>
<dbReference type="EMBL" id="JABCIY010000209">
    <property type="protein sequence ID" value="KAF7188421.1"/>
    <property type="molecule type" value="Genomic_DNA"/>
</dbReference>
<organism evidence="7 8">
    <name type="scientific">Pseudocercospora fuligena</name>
    <dbReference type="NCBI Taxonomy" id="685502"/>
    <lineage>
        <taxon>Eukaryota</taxon>
        <taxon>Fungi</taxon>
        <taxon>Dikarya</taxon>
        <taxon>Ascomycota</taxon>
        <taxon>Pezizomycotina</taxon>
        <taxon>Dothideomycetes</taxon>
        <taxon>Dothideomycetidae</taxon>
        <taxon>Mycosphaerellales</taxon>
        <taxon>Mycosphaerellaceae</taxon>
        <taxon>Pseudocercospora</taxon>
    </lineage>
</organism>
<comment type="caution">
    <text evidence="7">The sequence shown here is derived from an EMBL/GenBank/DDBJ whole genome shotgun (WGS) entry which is preliminary data.</text>
</comment>
<dbReference type="PRINTS" id="PR00420">
    <property type="entry name" value="RNGMNOXGNASE"/>
</dbReference>
<accession>A0A8H6RE74</accession>
<comment type="cofactor">
    <cofactor evidence="1">
        <name>FAD</name>
        <dbReference type="ChEBI" id="CHEBI:57692"/>
    </cofactor>
</comment>
<sequence>MTFTMDDASTSRFKVIIIGAGLSGSLLANGLENSGIDYTVYERDRADTTRTGFQIRMGGPALEGMRTCLTKPDLNRIVSRFGRAGGRKAVVPNLLDRDFRPVLDLSPFKNYTKSAGISRVVLRDEMLRPIRHTGRIVYERKLERLEIVQKGEIERVKVIFEGGQTDEADVVIGADGNHSKINKQLGLGNIAPLDTHYHFISKSDVSLETIYKLPQTLLNGPNLAFSDDLSLYFTVYLPDDDAPASDIAKTAQCMFGLFVPVSSVPKDPELLSAEEKRRILRRSLERWAPAFTQMLETVSDADPYVYTSHVSERPPLDWRARARKSDLHDPVKGHPRIWLMGDAMHAMLPYRGMGGNQSMLDAGCMLPHLQRLATLKAQPSDQQVQEIQREYESEMMKRTFAWVEKSGGRTIMPFDTANWWTSWAFAAFRPAFALYCAAYTLWTNVFGHEQFIDDAPELK</sequence>
<protein>
    <submittedName>
        <fullName evidence="7">FAD-dependent monooxygenase DEP2</fullName>
    </submittedName>
</protein>
<proteinExistence type="predicted"/>
<dbReference type="Pfam" id="PF01494">
    <property type="entry name" value="FAD_binding_3"/>
    <property type="match status" value="2"/>
</dbReference>
<keyword evidence="3" id="KW-0274">FAD</keyword>
<keyword evidence="2" id="KW-0285">Flavoprotein</keyword>
<evidence type="ECO:0000256" key="5">
    <source>
        <dbReference type="ARBA" id="ARBA00023033"/>
    </source>
</evidence>
<evidence type="ECO:0000256" key="3">
    <source>
        <dbReference type="ARBA" id="ARBA00022827"/>
    </source>
</evidence>
<dbReference type="PANTHER" id="PTHR47178">
    <property type="entry name" value="MONOOXYGENASE, FAD-BINDING"/>
    <property type="match status" value="1"/>
</dbReference>
<keyword evidence="4" id="KW-0560">Oxidoreductase</keyword>
<dbReference type="OrthoDB" id="47494at2759"/>
<evidence type="ECO:0000313" key="7">
    <source>
        <dbReference type="EMBL" id="KAF7188421.1"/>
    </source>
</evidence>
<evidence type="ECO:0000313" key="8">
    <source>
        <dbReference type="Proteomes" id="UP000660729"/>
    </source>
</evidence>
<feature type="domain" description="FAD-binding" evidence="6">
    <location>
        <begin position="13"/>
        <end position="188"/>
    </location>
</feature>
<evidence type="ECO:0000256" key="2">
    <source>
        <dbReference type="ARBA" id="ARBA00022630"/>
    </source>
</evidence>
<dbReference type="SUPFAM" id="SSF51905">
    <property type="entry name" value="FAD/NAD(P)-binding domain"/>
    <property type="match status" value="1"/>
</dbReference>
<dbReference type="InterPro" id="IPR002938">
    <property type="entry name" value="FAD-bd"/>
</dbReference>
<gene>
    <name evidence="7" type="ORF">HII31_10083</name>
</gene>
<feature type="domain" description="FAD-binding" evidence="6">
    <location>
        <begin position="336"/>
        <end position="364"/>
    </location>
</feature>
<dbReference type="Gene3D" id="3.50.50.60">
    <property type="entry name" value="FAD/NAD(P)-binding domain"/>
    <property type="match status" value="1"/>
</dbReference>
<evidence type="ECO:0000256" key="4">
    <source>
        <dbReference type="ARBA" id="ARBA00023002"/>
    </source>
</evidence>
<dbReference type="GO" id="GO:0004497">
    <property type="term" value="F:monooxygenase activity"/>
    <property type="evidence" value="ECO:0007669"/>
    <property type="project" value="UniProtKB-KW"/>
</dbReference>
<reference evidence="7" key="1">
    <citation type="submission" date="2020-04" db="EMBL/GenBank/DDBJ databases">
        <title>Draft genome resource of the tomato pathogen Pseudocercospora fuligena.</title>
        <authorList>
            <person name="Zaccaron A."/>
        </authorList>
    </citation>
    <scope>NUCLEOTIDE SEQUENCE</scope>
    <source>
        <strain evidence="7">PF001</strain>
    </source>
</reference>
<dbReference type="Proteomes" id="UP000660729">
    <property type="component" value="Unassembled WGS sequence"/>
</dbReference>
<evidence type="ECO:0000259" key="6">
    <source>
        <dbReference type="Pfam" id="PF01494"/>
    </source>
</evidence>
<dbReference type="AlphaFoldDB" id="A0A8H6RE74"/>
<dbReference type="GO" id="GO:0071949">
    <property type="term" value="F:FAD binding"/>
    <property type="evidence" value="ECO:0007669"/>
    <property type="project" value="InterPro"/>
</dbReference>
<keyword evidence="5 7" id="KW-0503">Monooxygenase</keyword>
<name>A0A8H6RE74_9PEZI</name>
<dbReference type="InterPro" id="IPR036188">
    <property type="entry name" value="FAD/NAD-bd_sf"/>
</dbReference>
<dbReference type="PANTHER" id="PTHR47178:SF6">
    <property type="entry name" value="FAD-BINDING DOMAIN-CONTAINING PROTEIN"/>
    <property type="match status" value="1"/>
</dbReference>
<evidence type="ECO:0000256" key="1">
    <source>
        <dbReference type="ARBA" id="ARBA00001974"/>
    </source>
</evidence>